<feature type="signal peptide" evidence="3">
    <location>
        <begin position="1"/>
        <end position="27"/>
    </location>
</feature>
<feature type="chain" id="PRO_5026266910" evidence="3">
    <location>
        <begin position="28"/>
        <end position="367"/>
    </location>
</feature>
<feature type="domain" description="WxL Interacting Protein peptidoglycan binding" evidence="4">
    <location>
        <begin position="34"/>
        <end position="151"/>
    </location>
</feature>
<dbReference type="KEGG" id="vhy:G7082_06870"/>
<keyword evidence="2" id="KW-0812">Transmembrane</keyword>
<evidence type="ECO:0000259" key="4">
    <source>
        <dbReference type="Pfam" id="PF06030"/>
    </source>
</evidence>
<dbReference type="InterPro" id="IPR010317">
    <property type="entry name" value="WxLIP_PGBD"/>
</dbReference>
<sequence length="367" mass="41346">MCKLRKIILVALLMFITLQFHSTTVSADSENMNFSISVTPPANQFKKDVTYFDMMVKPSEKQKLEVNVSNTGKTEKKIRVTPTNAITNANGLVDYSKQKKDYKYDESLKIQFTSLVSNPQSITVKPGKTETLIFDFEAPAESFDGIILGGFVADLDDEGKTEKKEENISFVNKFQLVKAVVLRSSEKEVEPVLKINDVKPALVTYRTAVVANLQNTTPILLGKVNVDAQITKKGSTDVLKSEKRDNVEFAPNSNFNFPIMWDNTPLEAGKYTLKMTVTANKKDFKFEEDFTISKEDSYNINNKAVDLKEEPKDNTLWYVLSGAFVLIILILVFVIVREKTKKKKKKKSSSSKKSSSKKKSGSKKKKK</sequence>
<evidence type="ECO:0000256" key="1">
    <source>
        <dbReference type="SAM" id="MobiDB-lite"/>
    </source>
</evidence>
<feature type="domain" description="WxL Interacting Protein host binding" evidence="5">
    <location>
        <begin position="167"/>
        <end position="301"/>
    </location>
</feature>
<evidence type="ECO:0000313" key="7">
    <source>
        <dbReference type="Proteomes" id="UP000501747"/>
    </source>
</evidence>
<keyword evidence="3" id="KW-0732">Signal</keyword>
<keyword evidence="7" id="KW-1185">Reference proteome</keyword>
<organism evidence="6 7">
    <name type="scientific">Vagococcus hydrophili</name>
    <dbReference type="NCBI Taxonomy" id="2714947"/>
    <lineage>
        <taxon>Bacteria</taxon>
        <taxon>Bacillati</taxon>
        <taxon>Bacillota</taxon>
        <taxon>Bacilli</taxon>
        <taxon>Lactobacillales</taxon>
        <taxon>Enterococcaceae</taxon>
        <taxon>Vagococcus</taxon>
    </lineage>
</organism>
<dbReference type="AlphaFoldDB" id="A0A6G8ATC7"/>
<keyword evidence="2" id="KW-1133">Transmembrane helix</keyword>
<dbReference type="Pfam" id="PF06030">
    <property type="entry name" value="WxLIP_PGBD"/>
    <property type="match status" value="1"/>
</dbReference>
<dbReference type="Proteomes" id="UP000501747">
    <property type="component" value="Chromosome"/>
</dbReference>
<dbReference type="Pfam" id="PF11797">
    <property type="entry name" value="WxLIP_HBD"/>
    <property type="match status" value="1"/>
</dbReference>
<evidence type="ECO:0000256" key="3">
    <source>
        <dbReference type="SAM" id="SignalP"/>
    </source>
</evidence>
<protein>
    <submittedName>
        <fullName evidence="6">DUF916 and DUF3324 domain-containing protein</fullName>
    </submittedName>
</protein>
<feature type="region of interest" description="Disordered" evidence="1">
    <location>
        <begin position="339"/>
        <end position="367"/>
    </location>
</feature>
<proteinExistence type="predicted"/>
<name>A0A6G8ATC7_9ENTE</name>
<evidence type="ECO:0000256" key="2">
    <source>
        <dbReference type="SAM" id="Phobius"/>
    </source>
</evidence>
<dbReference type="RefSeq" id="WP_166034378.1">
    <property type="nucleotide sequence ID" value="NZ_CP049887.1"/>
</dbReference>
<reference evidence="6 7" key="1">
    <citation type="submission" date="2020-03" db="EMBL/GenBank/DDBJ databases">
        <title>Vagococcus sp. nov., isolated from beetles.</title>
        <authorList>
            <person name="Hyun D.-W."/>
            <person name="Bae J.-W."/>
        </authorList>
    </citation>
    <scope>NUCLEOTIDE SEQUENCE [LARGE SCALE GENOMIC DNA]</scope>
    <source>
        <strain evidence="6 7">HDW17B</strain>
    </source>
</reference>
<dbReference type="EMBL" id="CP049887">
    <property type="protein sequence ID" value="QIL48230.1"/>
    <property type="molecule type" value="Genomic_DNA"/>
</dbReference>
<feature type="transmembrane region" description="Helical" evidence="2">
    <location>
        <begin position="316"/>
        <end position="336"/>
    </location>
</feature>
<dbReference type="InterPro" id="IPR021759">
    <property type="entry name" value="WxLIP_HBD"/>
</dbReference>
<keyword evidence="2" id="KW-0472">Membrane</keyword>
<accession>A0A6G8ATC7</accession>
<evidence type="ECO:0000313" key="6">
    <source>
        <dbReference type="EMBL" id="QIL48230.1"/>
    </source>
</evidence>
<gene>
    <name evidence="6" type="ORF">G7082_06870</name>
</gene>
<evidence type="ECO:0000259" key="5">
    <source>
        <dbReference type="Pfam" id="PF11797"/>
    </source>
</evidence>